<reference evidence="2 3" key="1">
    <citation type="submission" date="2024-07" db="EMBL/GenBank/DDBJ databases">
        <title>Enhanced genomic and transcriptomic resources for Trichinella pseudospiralis and T. spiralis underpin the discovery of pronounced molecular differences between stages and species.</title>
        <authorList>
            <person name="Pasi K.K."/>
            <person name="La Rosa G."/>
            <person name="Gomez-Morales M.A."/>
            <person name="Tosini F."/>
            <person name="Sumanam S."/>
            <person name="Young N.D."/>
            <person name="Chang B.C."/>
            <person name="Robin G.B."/>
        </authorList>
    </citation>
    <scope>NUCLEOTIDE SEQUENCE [LARGE SCALE GENOMIC DNA]</scope>
    <source>
        <strain evidence="2">ISS534</strain>
    </source>
</reference>
<sequence>MECVVYSSLFKTCSISRLIILKLLPSSERGASKCKLIVRNFQAVSIQQIKTYLFVHFSSALLAPMLRTTWRNLVGQAIRNFSFSKNATLSLWMRKSYPLVESERAFSRNKGESKRRIVKLDSGELEKYLDEHAVVSEMENEVEKLREQYVQQLSLKNNIRAFEALSVEFDGKEPVPLNHIAQL</sequence>
<protein>
    <submittedName>
        <fullName evidence="2">Ribosome-recycling factor</fullName>
    </submittedName>
</protein>
<name>A0ABR3KTN1_TRISP</name>
<dbReference type="Proteomes" id="UP001558632">
    <property type="component" value="Unassembled WGS sequence"/>
</dbReference>
<evidence type="ECO:0000256" key="1">
    <source>
        <dbReference type="SAM" id="Coils"/>
    </source>
</evidence>
<evidence type="ECO:0000313" key="2">
    <source>
        <dbReference type="EMBL" id="KAL1243958.1"/>
    </source>
</evidence>
<proteinExistence type="predicted"/>
<organism evidence="2 3">
    <name type="scientific">Trichinella spiralis</name>
    <name type="common">Trichina worm</name>
    <dbReference type="NCBI Taxonomy" id="6334"/>
    <lineage>
        <taxon>Eukaryota</taxon>
        <taxon>Metazoa</taxon>
        <taxon>Ecdysozoa</taxon>
        <taxon>Nematoda</taxon>
        <taxon>Enoplea</taxon>
        <taxon>Dorylaimia</taxon>
        <taxon>Trichinellida</taxon>
        <taxon>Trichinellidae</taxon>
        <taxon>Trichinella</taxon>
    </lineage>
</organism>
<keyword evidence="3" id="KW-1185">Reference proteome</keyword>
<evidence type="ECO:0000313" key="3">
    <source>
        <dbReference type="Proteomes" id="UP001558632"/>
    </source>
</evidence>
<dbReference type="EMBL" id="JBEUSY010000152">
    <property type="protein sequence ID" value="KAL1243958.1"/>
    <property type="molecule type" value="Genomic_DNA"/>
</dbReference>
<keyword evidence="1" id="KW-0175">Coiled coil</keyword>
<accession>A0ABR3KTN1</accession>
<gene>
    <name evidence="2" type="ORF">TSPI_10025</name>
</gene>
<feature type="coiled-coil region" evidence="1">
    <location>
        <begin position="128"/>
        <end position="155"/>
    </location>
</feature>
<comment type="caution">
    <text evidence="2">The sequence shown here is derived from an EMBL/GenBank/DDBJ whole genome shotgun (WGS) entry which is preliminary data.</text>
</comment>